<gene>
    <name evidence="2" type="ORF">PACTADRAFT_3650</name>
</gene>
<dbReference type="EMBL" id="KV454015">
    <property type="protein sequence ID" value="ODV94758.1"/>
    <property type="molecule type" value="Genomic_DNA"/>
</dbReference>
<keyword evidence="3" id="KW-1185">Reference proteome</keyword>
<evidence type="ECO:0000313" key="3">
    <source>
        <dbReference type="Proteomes" id="UP000094236"/>
    </source>
</evidence>
<accession>A0A1E4TSV8</accession>
<feature type="region of interest" description="Disordered" evidence="1">
    <location>
        <begin position="12"/>
        <end position="52"/>
    </location>
</feature>
<protein>
    <submittedName>
        <fullName evidence="2">Uncharacterized protein</fullName>
    </submittedName>
</protein>
<dbReference type="Proteomes" id="UP000094236">
    <property type="component" value="Unassembled WGS sequence"/>
</dbReference>
<evidence type="ECO:0000313" key="2">
    <source>
        <dbReference type="EMBL" id="ODV94758.1"/>
    </source>
</evidence>
<dbReference type="AlphaFoldDB" id="A0A1E4TSV8"/>
<sequence>MVVDNNNSYYHSLTQAPRMAPSVPPSMPPNENRDRSGGNGNGNGNSGQDLNLSYSDDDLVRFTQTKLQGLQHQILGSRDYLSSRYLLNLVEKSSNADSYSFCCCSSSSSLSSSTNLDLLNGDLNYTTKIFIL</sequence>
<organism evidence="2 3">
    <name type="scientific">Pachysolen tannophilus NRRL Y-2460</name>
    <dbReference type="NCBI Taxonomy" id="669874"/>
    <lineage>
        <taxon>Eukaryota</taxon>
        <taxon>Fungi</taxon>
        <taxon>Dikarya</taxon>
        <taxon>Ascomycota</taxon>
        <taxon>Saccharomycotina</taxon>
        <taxon>Pichiomycetes</taxon>
        <taxon>Pachysolenaceae</taxon>
        <taxon>Pachysolen</taxon>
    </lineage>
</organism>
<reference evidence="3" key="1">
    <citation type="submission" date="2016-05" db="EMBL/GenBank/DDBJ databases">
        <title>Comparative genomics of biotechnologically important yeasts.</title>
        <authorList>
            <consortium name="DOE Joint Genome Institute"/>
            <person name="Riley R."/>
            <person name="Haridas S."/>
            <person name="Wolfe K.H."/>
            <person name="Lopes M.R."/>
            <person name="Hittinger C.T."/>
            <person name="Goker M."/>
            <person name="Salamov A."/>
            <person name="Wisecaver J."/>
            <person name="Long T.M."/>
            <person name="Aerts A.L."/>
            <person name="Barry K."/>
            <person name="Choi C."/>
            <person name="Clum A."/>
            <person name="Coughlan A.Y."/>
            <person name="Deshpande S."/>
            <person name="Douglass A.P."/>
            <person name="Hanson S.J."/>
            <person name="Klenk H.-P."/>
            <person name="Labutti K."/>
            <person name="Lapidus A."/>
            <person name="Lindquist E."/>
            <person name="Lipzen A."/>
            <person name="Meier-Kolthoff J.P."/>
            <person name="Ohm R.A."/>
            <person name="Otillar R.P."/>
            <person name="Pangilinan J."/>
            <person name="Peng Y."/>
            <person name="Rokas A."/>
            <person name="Rosa C.A."/>
            <person name="Scheuner C."/>
            <person name="Sibirny A.A."/>
            <person name="Slot J.C."/>
            <person name="Stielow J.B."/>
            <person name="Sun H."/>
            <person name="Kurtzman C.P."/>
            <person name="Blackwell M."/>
            <person name="Grigoriev I.V."/>
            <person name="Jeffries T.W."/>
        </authorList>
    </citation>
    <scope>NUCLEOTIDE SEQUENCE [LARGE SCALE GENOMIC DNA]</scope>
    <source>
        <strain evidence="3">NRRL Y-2460</strain>
    </source>
</reference>
<proteinExistence type="predicted"/>
<evidence type="ECO:0000256" key="1">
    <source>
        <dbReference type="SAM" id="MobiDB-lite"/>
    </source>
</evidence>
<name>A0A1E4TSV8_PACTA</name>